<gene>
    <name evidence="8" type="ORF">BZG01_16160</name>
</gene>
<sequence>MNKINVVLVDDHKLFRDGLKSLLHNTEDITVVGEFGNANDLIEQMDQLAAQIIITDISMPGMNGIELTQYLAKKHPCIKTIILSMHNNKEFILSAMDAGAKAYLPKDIAGEELNKAIQEVNKGNEYFNQGISNIVMRSLMRGNKDDKNHGELTKRETEVLRLVADGFMNKEVADQLSISVRTIDCHKNNIMSKLGLNTTAELVKYAIKNHIIEVN</sequence>
<comment type="caution">
    <text evidence="8">The sequence shown here is derived from an EMBL/GenBank/DDBJ whole genome shotgun (WGS) entry which is preliminary data.</text>
</comment>
<dbReference type="Pfam" id="PF00196">
    <property type="entry name" value="GerE"/>
    <property type="match status" value="1"/>
</dbReference>
<keyword evidence="3" id="KW-0238">DNA-binding</keyword>
<feature type="modified residue" description="4-aspartylphosphate" evidence="5">
    <location>
        <position position="56"/>
    </location>
</feature>
<dbReference type="GO" id="GO:0003677">
    <property type="term" value="F:DNA binding"/>
    <property type="evidence" value="ECO:0007669"/>
    <property type="project" value="UniProtKB-KW"/>
</dbReference>
<dbReference type="InterPro" id="IPR039420">
    <property type="entry name" value="WalR-like"/>
</dbReference>
<feature type="domain" description="Response regulatory" evidence="7">
    <location>
        <begin position="5"/>
        <end position="121"/>
    </location>
</feature>
<name>A0A2N3HYW1_9BACT</name>
<dbReference type="SMART" id="SM00421">
    <property type="entry name" value="HTH_LUXR"/>
    <property type="match status" value="1"/>
</dbReference>
<dbReference type="SUPFAM" id="SSF52172">
    <property type="entry name" value="CheY-like"/>
    <property type="match status" value="1"/>
</dbReference>
<dbReference type="PROSITE" id="PS50043">
    <property type="entry name" value="HTH_LUXR_2"/>
    <property type="match status" value="1"/>
</dbReference>
<dbReference type="Proteomes" id="UP000233618">
    <property type="component" value="Unassembled WGS sequence"/>
</dbReference>
<dbReference type="GO" id="GO:0000160">
    <property type="term" value="P:phosphorelay signal transduction system"/>
    <property type="evidence" value="ECO:0007669"/>
    <property type="project" value="InterPro"/>
</dbReference>
<keyword evidence="2" id="KW-0805">Transcription regulation</keyword>
<dbReference type="InterPro" id="IPR016032">
    <property type="entry name" value="Sig_transdc_resp-reg_C-effctor"/>
</dbReference>
<dbReference type="SMART" id="SM00448">
    <property type="entry name" value="REC"/>
    <property type="match status" value="1"/>
</dbReference>
<keyword evidence="9" id="KW-1185">Reference proteome</keyword>
<evidence type="ECO:0000259" key="7">
    <source>
        <dbReference type="PROSITE" id="PS50110"/>
    </source>
</evidence>
<evidence type="ECO:0000256" key="4">
    <source>
        <dbReference type="ARBA" id="ARBA00023163"/>
    </source>
</evidence>
<dbReference type="CDD" id="cd06170">
    <property type="entry name" value="LuxR_C_like"/>
    <property type="match status" value="1"/>
</dbReference>
<proteinExistence type="predicted"/>
<reference evidence="8 9" key="1">
    <citation type="journal article" date="2017" name="Front. Microbiol.">
        <title>Labilibaculum manganireducens gen. nov., sp. nov. and Labilibaculum filiforme sp. nov., Novel Bacteroidetes Isolated from Subsurface Sediments of the Baltic Sea.</title>
        <authorList>
            <person name="Vandieken V."/>
            <person name="Marshall I.P."/>
            <person name="Niemann H."/>
            <person name="Engelen B."/>
            <person name="Cypionka H."/>
        </authorList>
    </citation>
    <scope>NUCLEOTIDE SEQUENCE [LARGE SCALE GENOMIC DNA]</scope>
    <source>
        <strain evidence="8 9">59.10-2M</strain>
    </source>
</reference>
<dbReference type="InterPro" id="IPR000792">
    <property type="entry name" value="Tscrpt_reg_LuxR_C"/>
</dbReference>
<dbReference type="EMBL" id="MVDE01000030">
    <property type="protein sequence ID" value="PKQ63255.1"/>
    <property type="molecule type" value="Genomic_DNA"/>
</dbReference>
<dbReference type="Pfam" id="PF00072">
    <property type="entry name" value="Response_reg"/>
    <property type="match status" value="1"/>
</dbReference>
<dbReference type="CDD" id="cd17535">
    <property type="entry name" value="REC_NarL-like"/>
    <property type="match status" value="1"/>
</dbReference>
<evidence type="ECO:0000256" key="2">
    <source>
        <dbReference type="ARBA" id="ARBA00023015"/>
    </source>
</evidence>
<keyword evidence="1 5" id="KW-0597">Phosphoprotein</keyword>
<dbReference type="PANTHER" id="PTHR43214:SF41">
    <property type="entry name" value="NITRATE_NITRITE RESPONSE REGULATOR PROTEIN NARP"/>
    <property type="match status" value="1"/>
</dbReference>
<dbReference type="PROSITE" id="PS50110">
    <property type="entry name" value="RESPONSE_REGULATORY"/>
    <property type="match status" value="1"/>
</dbReference>
<dbReference type="RefSeq" id="WP_101310891.1">
    <property type="nucleotide sequence ID" value="NZ_MVDE01000030.1"/>
</dbReference>
<feature type="domain" description="HTH luxR-type" evidence="6">
    <location>
        <begin position="145"/>
        <end position="210"/>
    </location>
</feature>
<evidence type="ECO:0000256" key="1">
    <source>
        <dbReference type="ARBA" id="ARBA00022553"/>
    </source>
</evidence>
<keyword evidence="4" id="KW-0804">Transcription</keyword>
<dbReference type="InterPro" id="IPR011006">
    <property type="entry name" value="CheY-like_superfamily"/>
</dbReference>
<evidence type="ECO:0008006" key="10">
    <source>
        <dbReference type="Google" id="ProtNLM"/>
    </source>
</evidence>
<protein>
    <recommendedName>
        <fullName evidence="10">DNA-binding response regulator</fullName>
    </recommendedName>
</protein>
<evidence type="ECO:0000313" key="9">
    <source>
        <dbReference type="Proteomes" id="UP000233618"/>
    </source>
</evidence>
<dbReference type="GO" id="GO:0006355">
    <property type="term" value="P:regulation of DNA-templated transcription"/>
    <property type="evidence" value="ECO:0007669"/>
    <property type="project" value="InterPro"/>
</dbReference>
<dbReference type="InterPro" id="IPR001789">
    <property type="entry name" value="Sig_transdc_resp-reg_receiver"/>
</dbReference>
<accession>A0A2N3HYW1</accession>
<dbReference type="PANTHER" id="PTHR43214">
    <property type="entry name" value="TWO-COMPONENT RESPONSE REGULATOR"/>
    <property type="match status" value="1"/>
</dbReference>
<dbReference type="AlphaFoldDB" id="A0A2N3HYW1"/>
<organism evidence="8 9">
    <name type="scientific">Labilibaculum manganireducens</name>
    <dbReference type="NCBI Taxonomy" id="1940525"/>
    <lineage>
        <taxon>Bacteria</taxon>
        <taxon>Pseudomonadati</taxon>
        <taxon>Bacteroidota</taxon>
        <taxon>Bacteroidia</taxon>
        <taxon>Marinilabiliales</taxon>
        <taxon>Marinifilaceae</taxon>
        <taxon>Labilibaculum</taxon>
    </lineage>
</organism>
<dbReference type="InterPro" id="IPR058245">
    <property type="entry name" value="NreC/VraR/RcsB-like_REC"/>
</dbReference>
<dbReference type="PROSITE" id="PS00622">
    <property type="entry name" value="HTH_LUXR_1"/>
    <property type="match status" value="1"/>
</dbReference>
<dbReference type="PRINTS" id="PR00038">
    <property type="entry name" value="HTHLUXR"/>
</dbReference>
<evidence type="ECO:0000259" key="6">
    <source>
        <dbReference type="PROSITE" id="PS50043"/>
    </source>
</evidence>
<evidence type="ECO:0000313" key="8">
    <source>
        <dbReference type="EMBL" id="PKQ63255.1"/>
    </source>
</evidence>
<evidence type="ECO:0000256" key="5">
    <source>
        <dbReference type="PROSITE-ProRule" id="PRU00169"/>
    </source>
</evidence>
<dbReference type="SUPFAM" id="SSF46894">
    <property type="entry name" value="C-terminal effector domain of the bipartite response regulators"/>
    <property type="match status" value="1"/>
</dbReference>
<evidence type="ECO:0000256" key="3">
    <source>
        <dbReference type="ARBA" id="ARBA00023125"/>
    </source>
</evidence>
<dbReference type="Gene3D" id="3.40.50.2300">
    <property type="match status" value="1"/>
</dbReference>